<dbReference type="GO" id="GO:0003677">
    <property type="term" value="F:DNA binding"/>
    <property type="evidence" value="ECO:0007669"/>
    <property type="project" value="TreeGrafter"/>
</dbReference>
<evidence type="ECO:0000313" key="2">
    <source>
        <dbReference type="Proteomes" id="UP000515154"/>
    </source>
</evidence>
<proteinExistence type="predicted"/>
<dbReference type="PANTHER" id="PTHR19303:SF73">
    <property type="entry name" value="PROTEIN PDC2"/>
    <property type="match status" value="1"/>
</dbReference>
<feature type="domain" description="DDE-1" evidence="1">
    <location>
        <begin position="2"/>
        <end position="129"/>
    </location>
</feature>
<dbReference type="GO" id="GO:0005634">
    <property type="term" value="C:nucleus"/>
    <property type="evidence" value="ECO:0007669"/>
    <property type="project" value="TreeGrafter"/>
</dbReference>
<evidence type="ECO:0000259" key="1">
    <source>
        <dbReference type="Pfam" id="PF03184"/>
    </source>
</evidence>
<dbReference type="InterPro" id="IPR004875">
    <property type="entry name" value="DDE_SF_endonuclease_dom"/>
</dbReference>
<dbReference type="AlphaFoldDB" id="A0A6P7TZ67"/>
<sequence length="190" mass="22324">MTGTDKLTPFIIGKFKNPRCFKNFSYRSFVTYHNSKKAWMDSKLFNTFLFEWDIRLAKEKRKILLVIDQCPSHKIFTNLQQIEIMFLPANATCLLQPMDQGVIKTFKTLFNKFKFLEIIEKIELGKSSSEAFFCFSIALGEFLKNKHMRQNLRTIYAYCFEKLSPDRGLRWALWTYGSALLQAREVGVTN</sequence>
<accession>A0A6P7TZ67</accession>
<gene>
    <name evidence="3" type="primary">LOC115227298</name>
</gene>
<reference evidence="3" key="1">
    <citation type="submission" date="2025-08" db="UniProtKB">
        <authorList>
            <consortium name="RefSeq"/>
        </authorList>
    </citation>
    <scope>IDENTIFICATION</scope>
</reference>
<keyword evidence="2" id="KW-1185">Reference proteome</keyword>
<organism evidence="2 3">
    <name type="scientific">Octopus sinensis</name>
    <name type="common">East Asian common octopus</name>
    <dbReference type="NCBI Taxonomy" id="2607531"/>
    <lineage>
        <taxon>Eukaryota</taxon>
        <taxon>Metazoa</taxon>
        <taxon>Spiralia</taxon>
        <taxon>Lophotrochozoa</taxon>
        <taxon>Mollusca</taxon>
        <taxon>Cephalopoda</taxon>
        <taxon>Coleoidea</taxon>
        <taxon>Octopodiformes</taxon>
        <taxon>Octopoda</taxon>
        <taxon>Incirrata</taxon>
        <taxon>Octopodidae</taxon>
        <taxon>Octopus</taxon>
    </lineage>
</organism>
<dbReference type="Proteomes" id="UP000515154">
    <property type="component" value="Unplaced"/>
</dbReference>
<dbReference type="Pfam" id="PF03184">
    <property type="entry name" value="DDE_1"/>
    <property type="match status" value="1"/>
</dbReference>
<dbReference type="PANTHER" id="PTHR19303">
    <property type="entry name" value="TRANSPOSON"/>
    <property type="match status" value="1"/>
</dbReference>
<dbReference type="RefSeq" id="XP_029654036.1">
    <property type="nucleotide sequence ID" value="XM_029798176.1"/>
</dbReference>
<protein>
    <submittedName>
        <fullName evidence="3">Tigger transposable element-derived protein 6-like</fullName>
    </submittedName>
</protein>
<name>A0A6P7TZ67_9MOLL</name>
<evidence type="ECO:0000313" key="3">
    <source>
        <dbReference type="RefSeq" id="XP_029654036.1"/>
    </source>
</evidence>
<dbReference type="KEGG" id="osn:115227298"/>
<dbReference type="InterPro" id="IPR050863">
    <property type="entry name" value="CenT-Element_Derived"/>
</dbReference>